<dbReference type="GO" id="GO:0003824">
    <property type="term" value="F:catalytic activity"/>
    <property type="evidence" value="ECO:0007669"/>
    <property type="project" value="InterPro"/>
</dbReference>
<dbReference type="Proteomes" id="UP001159428">
    <property type="component" value="Unassembled WGS sequence"/>
</dbReference>
<organism evidence="2 3">
    <name type="scientific">Pocillopora meandrina</name>
    <dbReference type="NCBI Taxonomy" id="46732"/>
    <lineage>
        <taxon>Eukaryota</taxon>
        <taxon>Metazoa</taxon>
        <taxon>Cnidaria</taxon>
        <taxon>Anthozoa</taxon>
        <taxon>Hexacorallia</taxon>
        <taxon>Scleractinia</taxon>
        <taxon>Astrocoeniina</taxon>
        <taxon>Pocilloporidae</taxon>
        <taxon>Pocillopora</taxon>
    </lineage>
</organism>
<dbReference type="InterPro" id="IPR005135">
    <property type="entry name" value="Endo/exonuclease/phosphatase"/>
</dbReference>
<sequence>MAKNFEFDQLATDFGNIQLTPGEKDKSSTIKVLSWNINGSSAAGMAEARKSILKSVIGDVDPDVMLLQETIKSIDSFFKDTGIPEKDYNYEKAEDERETRVIYKNNAFEKVDPSPVHLDTVLKKVPEEETKVLREGIVPERRTIKNRICVVHLRHISTKREIIFVSFHNIRHNGENIATKVCEIIASLHESNECYVIAGVDFNCDIFEHKLVQVPPYTTTLRREDKVKVDYYILSNSTKTWEVKAIDLAPFHKKLQSEEFQMDLLNKAIDHDPLQLSLSEVKREEEGKVKEEEEEGKKNVPEHFVNVCKDSII</sequence>
<evidence type="ECO:0000313" key="2">
    <source>
        <dbReference type="EMBL" id="CAH3150980.1"/>
    </source>
</evidence>
<name>A0AAU9XKC7_9CNID</name>
<dbReference type="Pfam" id="PF03372">
    <property type="entry name" value="Exo_endo_phos"/>
    <property type="match status" value="1"/>
</dbReference>
<feature type="domain" description="Endonuclease/exonuclease/phosphatase" evidence="1">
    <location>
        <begin position="33"/>
        <end position="205"/>
    </location>
</feature>
<dbReference type="Gene3D" id="3.60.10.10">
    <property type="entry name" value="Endonuclease/exonuclease/phosphatase"/>
    <property type="match status" value="1"/>
</dbReference>
<accession>A0AAU9XKC7</accession>
<dbReference type="SUPFAM" id="SSF56219">
    <property type="entry name" value="DNase I-like"/>
    <property type="match status" value="1"/>
</dbReference>
<keyword evidence="3" id="KW-1185">Reference proteome</keyword>
<comment type="caution">
    <text evidence="2">The sequence shown here is derived from an EMBL/GenBank/DDBJ whole genome shotgun (WGS) entry which is preliminary data.</text>
</comment>
<dbReference type="AlphaFoldDB" id="A0AAU9XKC7"/>
<dbReference type="EMBL" id="CALNXJ010000048">
    <property type="protein sequence ID" value="CAH3150980.1"/>
    <property type="molecule type" value="Genomic_DNA"/>
</dbReference>
<reference evidence="2 3" key="1">
    <citation type="submission" date="2022-05" db="EMBL/GenBank/DDBJ databases">
        <authorList>
            <consortium name="Genoscope - CEA"/>
            <person name="William W."/>
        </authorList>
    </citation>
    <scope>NUCLEOTIDE SEQUENCE [LARGE SCALE GENOMIC DNA]</scope>
</reference>
<dbReference type="InterPro" id="IPR036691">
    <property type="entry name" value="Endo/exonu/phosph_ase_sf"/>
</dbReference>
<protein>
    <recommendedName>
        <fullName evidence="1">Endonuclease/exonuclease/phosphatase domain-containing protein</fullName>
    </recommendedName>
</protein>
<gene>
    <name evidence="2" type="ORF">PMEA_00025039</name>
</gene>
<proteinExistence type="predicted"/>
<evidence type="ECO:0000313" key="3">
    <source>
        <dbReference type="Proteomes" id="UP001159428"/>
    </source>
</evidence>
<evidence type="ECO:0000259" key="1">
    <source>
        <dbReference type="Pfam" id="PF03372"/>
    </source>
</evidence>